<sequence>MAIDRSHNATRTKASAVIDADDFDHMEHLHRFNLSIMSEIQDVCVWQTFNASCPGDSVVLMTSAQYGRMKIGTCMSRDHFIGCASNVISLADERCSGRRQCSISVPNQAMHEIQPCPKDLGSYLEAAYQCVNVVSGAGRICHPQNQLLVNASSPGYLSSVVTDEVGLGTHTCPWVLTASPGQRINLTLLDFSVEVHKSKDDPSLCPVYATIKEANRRPMRDTPICGGNERQKKVYTSESNQIRVQMASRGSQDDKFFFMIKYEVVGCPDLPKPSGDSWVSRSGDMVVIGCNQTGDRWHLVCRGSTWVGEFKNCSGAHTAGVMGDPKLAGFPFGLIVSVVVGIILGVIIGTSLLVLVLACRKRRRHQAASANEFRQTPYSPYGPESQYNSSALLSSGKWPTSPSTTTRTSGYAHIWELKNPQGTNNGLSSNVDAHGVAYVADTLRPGDTMEGTPRPKIAREHIYESPKFQRKEISDGTLVDYPAGMVPYYHEFDPDRPDRHPTDGKLCES</sequence>
<evidence type="ECO:0000313" key="8">
    <source>
        <dbReference type="EnsemblMetazoa" id="CapteP228921"/>
    </source>
</evidence>
<evidence type="ECO:0000256" key="3">
    <source>
        <dbReference type="SAM" id="MobiDB-lite"/>
    </source>
</evidence>
<protein>
    <recommendedName>
        <fullName evidence="10">SUEL-type lectin domain-containing protein</fullName>
    </recommendedName>
</protein>
<dbReference type="EnsemblMetazoa" id="CapteT228921">
    <property type="protein sequence ID" value="CapteP228921"/>
    <property type="gene ID" value="CapteG228921"/>
</dbReference>
<dbReference type="HOGENOM" id="CLU_029488_4_0_1"/>
<feature type="domain" description="SUEL-type lectin" evidence="6">
    <location>
        <begin position="43"/>
        <end position="131"/>
    </location>
</feature>
<comment type="caution">
    <text evidence="2">Lacks conserved residue(s) required for the propagation of feature annotation.</text>
</comment>
<dbReference type="GO" id="GO:0030246">
    <property type="term" value="F:carbohydrate binding"/>
    <property type="evidence" value="ECO:0007669"/>
    <property type="project" value="InterPro"/>
</dbReference>
<evidence type="ECO:0000259" key="5">
    <source>
        <dbReference type="PROSITE" id="PS01180"/>
    </source>
</evidence>
<dbReference type="Pfam" id="PF00431">
    <property type="entry name" value="CUB"/>
    <property type="match status" value="1"/>
</dbReference>
<accession>R7TTM5</accession>
<evidence type="ECO:0000313" key="9">
    <source>
        <dbReference type="Proteomes" id="UP000014760"/>
    </source>
</evidence>
<keyword evidence="9" id="KW-1185">Reference proteome</keyword>
<keyword evidence="1" id="KW-1015">Disulfide bond</keyword>
<dbReference type="CDD" id="cd22823">
    <property type="entry name" value="Gal_Rha_Lectin"/>
    <property type="match status" value="1"/>
</dbReference>
<dbReference type="PANTHER" id="PTHR46780">
    <property type="entry name" value="PROTEIN EVA-1"/>
    <property type="match status" value="1"/>
</dbReference>
<dbReference type="Pfam" id="PF02140">
    <property type="entry name" value="SUEL_Lectin"/>
    <property type="match status" value="1"/>
</dbReference>
<keyword evidence="4" id="KW-1133">Transmembrane helix</keyword>
<feature type="region of interest" description="Disordered" evidence="3">
    <location>
        <begin position="489"/>
        <end position="509"/>
    </location>
</feature>
<dbReference type="SUPFAM" id="SSF49854">
    <property type="entry name" value="Spermadhesin, CUB domain"/>
    <property type="match status" value="1"/>
</dbReference>
<feature type="transmembrane region" description="Helical" evidence="4">
    <location>
        <begin position="332"/>
        <end position="358"/>
    </location>
</feature>
<dbReference type="AlphaFoldDB" id="R7TTM5"/>
<evidence type="ECO:0000256" key="2">
    <source>
        <dbReference type="PROSITE-ProRule" id="PRU00059"/>
    </source>
</evidence>
<dbReference type="PROSITE" id="PS50228">
    <property type="entry name" value="SUEL_LECTIN"/>
    <property type="match status" value="1"/>
</dbReference>
<dbReference type="PROSITE" id="PS01180">
    <property type="entry name" value="CUB"/>
    <property type="match status" value="1"/>
</dbReference>
<dbReference type="Gene3D" id="2.60.120.290">
    <property type="entry name" value="Spermadhesin, CUB domain"/>
    <property type="match status" value="1"/>
</dbReference>
<proteinExistence type="predicted"/>
<evidence type="ECO:0008006" key="10">
    <source>
        <dbReference type="Google" id="ProtNLM"/>
    </source>
</evidence>
<keyword evidence="4" id="KW-0472">Membrane</keyword>
<evidence type="ECO:0000256" key="4">
    <source>
        <dbReference type="SAM" id="Phobius"/>
    </source>
</evidence>
<dbReference type="InterPro" id="IPR000859">
    <property type="entry name" value="CUB_dom"/>
</dbReference>
<gene>
    <name evidence="7" type="ORF">CAPTEDRAFT_228921</name>
</gene>
<feature type="domain" description="CUB" evidence="5">
    <location>
        <begin position="130"/>
        <end position="265"/>
    </location>
</feature>
<evidence type="ECO:0000313" key="7">
    <source>
        <dbReference type="EMBL" id="ELT96967.1"/>
    </source>
</evidence>
<reference evidence="7 9" key="2">
    <citation type="journal article" date="2013" name="Nature">
        <title>Insights into bilaterian evolution from three spiralian genomes.</title>
        <authorList>
            <person name="Simakov O."/>
            <person name="Marletaz F."/>
            <person name="Cho S.J."/>
            <person name="Edsinger-Gonzales E."/>
            <person name="Havlak P."/>
            <person name="Hellsten U."/>
            <person name="Kuo D.H."/>
            <person name="Larsson T."/>
            <person name="Lv J."/>
            <person name="Arendt D."/>
            <person name="Savage R."/>
            <person name="Osoegawa K."/>
            <person name="de Jong P."/>
            <person name="Grimwood J."/>
            <person name="Chapman J.A."/>
            <person name="Shapiro H."/>
            <person name="Aerts A."/>
            <person name="Otillar R.P."/>
            <person name="Terry A.Y."/>
            <person name="Boore J.L."/>
            <person name="Grigoriev I.V."/>
            <person name="Lindberg D.R."/>
            <person name="Seaver E.C."/>
            <person name="Weisblat D.A."/>
            <person name="Putnam N.H."/>
            <person name="Rokhsar D.S."/>
        </authorList>
    </citation>
    <scope>NUCLEOTIDE SEQUENCE</scope>
    <source>
        <strain evidence="7 9">I ESC-2004</strain>
    </source>
</reference>
<name>R7TTM5_CAPTE</name>
<reference evidence="9" key="1">
    <citation type="submission" date="2012-12" db="EMBL/GenBank/DDBJ databases">
        <authorList>
            <person name="Hellsten U."/>
            <person name="Grimwood J."/>
            <person name="Chapman J.A."/>
            <person name="Shapiro H."/>
            <person name="Aerts A."/>
            <person name="Otillar R.P."/>
            <person name="Terry A.Y."/>
            <person name="Boore J.L."/>
            <person name="Simakov O."/>
            <person name="Marletaz F."/>
            <person name="Cho S.-J."/>
            <person name="Edsinger-Gonzales E."/>
            <person name="Havlak P."/>
            <person name="Kuo D.-H."/>
            <person name="Larsson T."/>
            <person name="Lv J."/>
            <person name="Arendt D."/>
            <person name="Savage R."/>
            <person name="Osoegawa K."/>
            <person name="de Jong P."/>
            <person name="Lindberg D.R."/>
            <person name="Seaver E.C."/>
            <person name="Weisblat D.A."/>
            <person name="Putnam N.H."/>
            <person name="Grigoriev I.V."/>
            <person name="Rokhsar D.S."/>
        </authorList>
    </citation>
    <scope>NUCLEOTIDE SEQUENCE</scope>
    <source>
        <strain evidence="9">I ESC-2004</strain>
    </source>
</reference>
<evidence type="ECO:0000256" key="1">
    <source>
        <dbReference type="ARBA" id="ARBA00023157"/>
    </source>
</evidence>
<dbReference type="EMBL" id="AMQN01011122">
    <property type="status" value="NOT_ANNOTATED_CDS"/>
    <property type="molecule type" value="Genomic_DNA"/>
</dbReference>
<keyword evidence="4" id="KW-0812">Transmembrane</keyword>
<dbReference type="InterPro" id="IPR043159">
    <property type="entry name" value="Lectin_gal-bd_sf"/>
</dbReference>
<dbReference type="OMA" id="CERNESN"/>
<dbReference type="Proteomes" id="UP000014760">
    <property type="component" value="Unassembled WGS sequence"/>
</dbReference>
<dbReference type="SMART" id="SM00042">
    <property type="entry name" value="CUB"/>
    <property type="match status" value="1"/>
</dbReference>
<dbReference type="EMBL" id="KB308705">
    <property type="protein sequence ID" value="ELT96967.1"/>
    <property type="molecule type" value="Genomic_DNA"/>
</dbReference>
<dbReference type="InterPro" id="IPR035914">
    <property type="entry name" value="Sperma_CUB_dom_sf"/>
</dbReference>
<organism evidence="7">
    <name type="scientific">Capitella teleta</name>
    <name type="common">Polychaete worm</name>
    <dbReference type="NCBI Taxonomy" id="283909"/>
    <lineage>
        <taxon>Eukaryota</taxon>
        <taxon>Metazoa</taxon>
        <taxon>Spiralia</taxon>
        <taxon>Lophotrochozoa</taxon>
        <taxon>Annelida</taxon>
        <taxon>Polychaeta</taxon>
        <taxon>Sedentaria</taxon>
        <taxon>Scolecida</taxon>
        <taxon>Capitellidae</taxon>
        <taxon>Capitella</taxon>
    </lineage>
</organism>
<feature type="compositionally biased region" description="Basic and acidic residues" evidence="3">
    <location>
        <begin position="490"/>
        <end position="509"/>
    </location>
</feature>
<reference evidence="8" key="3">
    <citation type="submission" date="2015-06" db="UniProtKB">
        <authorList>
            <consortium name="EnsemblMetazoa"/>
        </authorList>
    </citation>
    <scope>IDENTIFICATION</scope>
</reference>
<evidence type="ECO:0000259" key="6">
    <source>
        <dbReference type="PROSITE" id="PS50228"/>
    </source>
</evidence>
<dbReference type="OrthoDB" id="6431754at2759"/>
<dbReference type="InterPro" id="IPR000922">
    <property type="entry name" value="Lectin_gal-bd_dom"/>
</dbReference>
<dbReference type="Gene3D" id="2.60.120.740">
    <property type="match status" value="1"/>
</dbReference>